<gene>
    <name evidence="2" type="ORF">J2Z35_001103</name>
</gene>
<evidence type="ECO:0000313" key="2">
    <source>
        <dbReference type="EMBL" id="MBP2027309.1"/>
    </source>
</evidence>
<keyword evidence="1" id="KW-0472">Membrane</keyword>
<comment type="caution">
    <text evidence="2">The sequence shown here is derived from an EMBL/GenBank/DDBJ whole genome shotgun (WGS) entry which is preliminary data.</text>
</comment>
<organism evidence="2 3">
    <name type="scientific">Acetoanaerobium pronyense</name>
    <dbReference type="NCBI Taxonomy" id="1482736"/>
    <lineage>
        <taxon>Bacteria</taxon>
        <taxon>Bacillati</taxon>
        <taxon>Bacillota</taxon>
        <taxon>Clostridia</taxon>
        <taxon>Peptostreptococcales</taxon>
        <taxon>Filifactoraceae</taxon>
        <taxon>Acetoanaerobium</taxon>
    </lineage>
</organism>
<evidence type="ECO:0000256" key="1">
    <source>
        <dbReference type="SAM" id="Phobius"/>
    </source>
</evidence>
<reference evidence="2 3" key="1">
    <citation type="submission" date="2021-03" db="EMBL/GenBank/DDBJ databases">
        <title>Genomic Encyclopedia of Type Strains, Phase IV (KMG-IV): sequencing the most valuable type-strain genomes for metagenomic binning, comparative biology and taxonomic classification.</title>
        <authorList>
            <person name="Goeker M."/>
        </authorList>
    </citation>
    <scope>NUCLEOTIDE SEQUENCE [LARGE SCALE GENOMIC DNA]</scope>
    <source>
        <strain evidence="2 3">DSM 27512</strain>
    </source>
</reference>
<feature type="transmembrane region" description="Helical" evidence="1">
    <location>
        <begin position="6"/>
        <end position="27"/>
    </location>
</feature>
<accession>A0ABS4KHS4</accession>
<name>A0ABS4KHS4_9FIRM</name>
<dbReference type="Proteomes" id="UP001314903">
    <property type="component" value="Unassembled WGS sequence"/>
</dbReference>
<dbReference type="EMBL" id="JAGGLI010000009">
    <property type="protein sequence ID" value="MBP2027309.1"/>
    <property type="molecule type" value="Genomic_DNA"/>
</dbReference>
<sequence>MGNFSPSDIIVILLVSISYIIIFYLIIKQLYRNFSFGKTLIPIKNKQLYKKYPKAGIFINVVLSIMYLIVIYRDINSDIALSIMHGYYDTYLQAIPIKISLSLLPLFIVFLIHVCGLSRKRITIKGIVGDKFAFTWKEIQNIEKNNENLKIYYKYKILFIDIKLVYTIEDRDIIDKAYKIINNQLRFEEIS</sequence>
<evidence type="ECO:0000313" key="3">
    <source>
        <dbReference type="Proteomes" id="UP001314903"/>
    </source>
</evidence>
<dbReference type="RefSeq" id="WP_209660279.1">
    <property type="nucleotide sequence ID" value="NZ_JAGGLI010000009.1"/>
</dbReference>
<keyword evidence="3" id="KW-1185">Reference proteome</keyword>
<protein>
    <recommendedName>
        <fullName evidence="4">DUF5673 domain-containing protein</fullName>
    </recommendedName>
</protein>
<proteinExistence type="predicted"/>
<feature type="transmembrane region" description="Helical" evidence="1">
    <location>
        <begin position="55"/>
        <end position="75"/>
    </location>
</feature>
<evidence type="ECO:0008006" key="4">
    <source>
        <dbReference type="Google" id="ProtNLM"/>
    </source>
</evidence>
<keyword evidence="1" id="KW-1133">Transmembrane helix</keyword>
<keyword evidence="1" id="KW-0812">Transmembrane</keyword>
<feature type="transmembrane region" description="Helical" evidence="1">
    <location>
        <begin position="95"/>
        <end position="117"/>
    </location>
</feature>